<sequence>MKKKDVPIFHRRYDTVFTWIVHSIQWLYDSELGTNIGASPDCYDLETEKIKLRCEKIIGSKRTVFVKSTKREIWCFVGQTVNNPTRYVFISYGGWLYYRIEDYYQIDLENREYNWKYEYVHAVANLLRRMIGDNEHFEIKYNEWGKEFMVRSDNIAEFYDGFPIDKEQYDYIRGAIHVATDMILDVCNICASYLNFNFPYFNFPYGRDLDTDETRGNDYLEPLPPPSPRKQAKIDKYKLFGEAKRLEREKRRINESLFD</sequence>
<dbReference type="EMBL" id="MK072384">
    <property type="protein sequence ID" value="AYV82750.1"/>
    <property type="molecule type" value="Genomic_DNA"/>
</dbReference>
<gene>
    <name evidence="1" type="ORF">Hyperionvirus2_118</name>
</gene>
<proteinExistence type="predicted"/>
<organism evidence="1">
    <name type="scientific">Hyperionvirus sp</name>
    <dbReference type="NCBI Taxonomy" id="2487770"/>
    <lineage>
        <taxon>Viruses</taxon>
        <taxon>Varidnaviria</taxon>
        <taxon>Bamfordvirae</taxon>
        <taxon>Nucleocytoviricota</taxon>
        <taxon>Megaviricetes</taxon>
        <taxon>Imitervirales</taxon>
        <taxon>Mimiviridae</taxon>
        <taxon>Klosneuvirinae</taxon>
    </lineage>
</organism>
<accession>A0A3G5A663</accession>
<protein>
    <submittedName>
        <fullName evidence="1">Uncharacterized protein</fullName>
    </submittedName>
</protein>
<reference evidence="1" key="1">
    <citation type="submission" date="2018-10" db="EMBL/GenBank/DDBJ databases">
        <title>Hidden diversity of soil giant viruses.</title>
        <authorList>
            <person name="Schulz F."/>
            <person name="Alteio L."/>
            <person name="Goudeau D."/>
            <person name="Ryan E.M."/>
            <person name="Malmstrom R.R."/>
            <person name="Blanchard J."/>
            <person name="Woyke T."/>
        </authorList>
    </citation>
    <scope>NUCLEOTIDE SEQUENCE</scope>
    <source>
        <strain evidence="1">HYV1</strain>
    </source>
</reference>
<name>A0A3G5A663_9VIRU</name>
<evidence type="ECO:0000313" key="1">
    <source>
        <dbReference type="EMBL" id="AYV82750.1"/>
    </source>
</evidence>